<organism evidence="1 2">
    <name type="scientific">Streptomyces albospinus</name>
    <dbReference type="NCBI Taxonomy" id="285515"/>
    <lineage>
        <taxon>Bacteria</taxon>
        <taxon>Bacillati</taxon>
        <taxon>Actinomycetota</taxon>
        <taxon>Actinomycetes</taxon>
        <taxon>Kitasatosporales</taxon>
        <taxon>Streptomycetaceae</taxon>
        <taxon>Streptomyces</taxon>
    </lineage>
</organism>
<comment type="caution">
    <text evidence="1">The sequence shown here is derived from an EMBL/GenBank/DDBJ whole genome shotgun (WGS) entry which is preliminary data.</text>
</comment>
<name>A0ABQ2VH10_9ACTN</name>
<keyword evidence="2" id="KW-1185">Reference proteome</keyword>
<sequence>MEKEKALRSIRVETSAATILLTEAPEKKLKDRRTGEVATDANTGDVLWTVGVVYIEEGESSLVKVTVPEKGLTEGLTVGAPVSLAGLVARPWESTFNGQARHGIAFRATAVMPAEFQVPAAVGA</sequence>
<evidence type="ECO:0008006" key="3">
    <source>
        <dbReference type="Google" id="ProtNLM"/>
    </source>
</evidence>
<protein>
    <recommendedName>
        <fullName evidence="3">Replication activator protein Pra</fullName>
    </recommendedName>
</protein>
<evidence type="ECO:0000313" key="1">
    <source>
        <dbReference type="EMBL" id="GGU86564.1"/>
    </source>
</evidence>
<dbReference type="Proteomes" id="UP000654471">
    <property type="component" value="Unassembled WGS sequence"/>
</dbReference>
<proteinExistence type="predicted"/>
<reference evidence="2" key="1">
    <citation type="journal article" date="2019" name="Int. J. Syst. Evol. Microbiol.">
        <title>The Global Catalogue of Microorganisms (GCM) 10K type strain sequencing project: providing services to taxonomists for standard genome sequencing and annotation.</title>
        <authorList>
            <consortium name="The Broad Institute Genomics Platform"/>
            <consortium name="The Broad Institute Genome Sequencing Center for Infectious Disease"/>
            <person name="Wu L."/>
            <person name="Ma J."/>
        </authorList>
    </citation>
    <scope>NUCLEOTIDE SEQUENCE [LARGE SCALE GENOMIC DNA]</scope>
    <source>
        <strain evidence="2">JCM 3399</strain>
    </source>
</reference>
<dbReference type="EMBL" id="BMRP01000028">
    <property type="protein sequence ID" value="GGU86564.1"/>
    <property type="molecule type" value="Genomic_DNA"/>
</dbReference>
<accession>A0ABQ2VH10</accession>
<gene>
    <name evidence="1" type="ORF">GCM10010211_60810</name>
</gene>
<evidence type="ECO:0000313" key="2">
    <source>
        <dbReference type="Proteomes" id="UP000654471"/>
    </source>
</evidence>